<dbReference type="EMBL" id="KB445550">
    <property type="protein sequence ID" value="EMD00656.1"/>
    <property type="molecule type" value="Genomic_DNA"/>
</dbReference>
<dbReference type="Gene3D" id="3.10.129.110">
    <property type="entry name" value="Polyketide synthase dehydratase"/>
    <property type="match status" value="1"/>
</dbReference>
<keyword evidence="2" id="KW-0597">Phosphoprotein</keyword>
<keyword evidence="1" id="KW-0596">Phosphopantetheine</keyword>
<feature type="domain" description="PKS/mFAS DH" evidence="4">
    <location>
        <begin position="15"/>
        <end position="331"/>
    </location>
</feature>
<dbReference type="OMA" id="WVEMEAN"/>
<feature type="active site" description="Proton donor; for dehydratase activity" evidence="3">
    <location>
        <position position="239"/>
    </location>
</feature>
<evidence type="ECO:0000313" key="5">
    <source>
        <dbReference type="EMBL" id="EMD00656.1"/>
    </source>
</evidence>
<sequence>MPVSGPIKELSASAQQVIEEAFTGNRAKLTVGSNLADPRIWGVIAGHKCNGVTLVPSSLWADMALVGAQHIWNAMRPESELPGLNVGEMESPKGLIAKLPQPSEGQWVEMEANAELDASIRDQRGIVRCRFRSIKPDGTKIQEHASCTVRYEDKDSWRKSWAAQAEEVRNSIKLLHDAAYFGGAQKLDASPAYDLFGRFVTYGDNYRGMDEVVFDELEGTSVVTFKTDTDSYTGSYHIDNSCHLSGFLCNALDDEKEECVYISEGWHSARYFDMSLLWDKTESQGRLTNYARMAYKDKGIVEGDLYLFKDDALVSVWEGLKFKRIPRRVMNIFLPRPQTSGAG</sequence>
<dbReference type="InterPro" id="IPR049900">
    <property type="entry name" value="PKS_mFAS_DH"/>
</dbReference>
<dbReference type="Proteomes" id="UP000011761">
    <property type="component" value="Unassembled WGS sequence"/>
</dbReference>
<evidence type="ECO:0000256" key="2">
    <source>
        <dbReference type="ARBA" id="ARBA00022553"/>
    </source>
</evidence>
<dbReference type="eggNOG" id="KOG1202">
    <property type="taxonomic scope" value="Eukaryota"/>
</dbReference>
<dbReference type="HOGENOM" id="CLU_659098_0_0_1"/>
<feature type="region of interest" description="C-terminal hotdog fold" evidence="3">
    <location>
        <begin position="179"/>
        <end position="331"/>
    </location>
</feature>
<dbReference type="KEGG" id="bcom:BAUCODRAFT_144298"/>
<evidence type="ECO:0000256" key="1">
    <source>
        <dbReference type="ARBA" id="ARBA00022450"/>
    </source>
</evidence>
<dbReference type="InterPro" id="IPR030918">
    <property type="entry name" value="PT_fungal_PKS"/>
</dbReference>
<evidence type="ECO:0000313" key="6">
    <source>
        <dbReference type="Proteomes" id="UP000011761"/>
    </source>
</evidence>
<proteinExistence type="predicted"/>
<accession>M2NN56</accession>
<dbReference type="NCBIfam" id="TIGR04532">
    <property type="entry name" value="PT_fungal_PKS"/>
    <property type="match status" value="1"/>
</dbReference>
<dbReference type="OrthoDB" id="329835at2759"/>
<feature type="region of interest" description="N-terminal hotdog fold" evidence="3">
    <location>
        <begin position="15"/>
        <end position="156"/>
    </location>
</feature>
<dbReference type="InterPro" id="IPR042104">
    <property type="entry name" value="PKS_dehydratase_sf"/>
</dbReference>
<protein>
    <recommendedName>
        <fullName evidence="4">PKS/mFAS DH domain-containing protein</fullName>
    </recommendedName>
</protein>
<dbReference type="GeneID" id="19108485"/>
<name>M2NN56_BAUPA</name>
<keyword evidence="6" id="KW-1185">Reference proteome</keyword>
<organism evidence="5 6">
    <name type="scientific">Baudoinia panamericana (strain UAMH 10762)</name>
    <name type="common">Angels' share fungus</name>
    <name type="synonym">Baudoinia compniacensis (strain UAMH 10762)</name>
    <dbReference type="NCBI Taxonomy" id="717646"/>
    <lineage>
        <taxon>Eukaryota</taxon>
        <taxon>Fungi</taxon>
        <taxon>Dikarya</taxon>
        <taxon>Ascomycota</taxon>
        <taxon>Pezizomycotina</taxon>
        <taxon>Dothideomycetes</taxon>
        <taxon>Dothideomycetidae</taxon>
        <taxon>Mycosphaerellales</taxon>
        <taxon>Teratosphaeriaceae</taxon>
        <taxon>Baudoinia</taxon>
    </lineage>
</organism>
<dbReference type="STRING" id="717646.M2NN56"/>
<reference evidence="5 6" key="1">
    <citation type="journal article" date="2012" name="PLoS Pathog.">
        <title>Diverse lifestyles and strategies of plant pathogenesis encoded in the genomes of eighteen Dothideomycetes fungi.</title>
        <authorList>
            <person name="Ohm R.A."/>
            <person name="Feau N."/>
            <person name="Henrissat B."/>
            <person name="Schoch C.L."/>
            <person name="Horwitz B.A."/>
            <person name="Barry K.W."/>
            <person name="Condon B.J."/>
            <person name="Copeland A.C."/>
            <person name="Dhillon B."/>
            <person name="Glaser F."/>
            <person name="Hesse C.N."/>
            <person name="Kosti I."/>
            <person name="LaButti K."/>
            <person name="Lindquist E.A."/>
            <person name="Lucas S."/>
            <person name="Salamov A.A."/>
            <person name="Bradshaw R.E."/>
            <person name="Ciuffetti L."/>
            <person name="Hamelin R.C."/>
            <person name="Kema G.H.J."/>
            <person name="Lawrence C."/>
            <person name="Scott J.A."/>
            <person name="Spatafora J.W."/>
            <person name="Turgeon B.G."/>
            <person name="de Wit P.J.G.M."/>
            <person name="Zhong S."/>
            <person name="Goodwin S.B."/>
            <person name="Grigoriev I.V."/>
        </authorList>
    </citation>
    <scope>NUCLEOTIDE SEQUENCE [LARGE SCALE GENOMIC DNA]</scope>
    <source>
        <strain evidence="5 6">UAMH 10762</strain>
    </source>
</reference>
<dbReference type="RefSeq" id="XP_007671840.1">
    <property type="nucleotide sequence ID" value="XM_007673650.1"/>
</dbReference>
<evidence type="ECO:0000256" key="3">
    <source>
        <dbReference type="PROSITE-ProRule" id="PRU01363"/>
    </source>
</evidence>
<gene>
    <name evidence="5" type="ORF">BAUCODRAFT_144298</name>
</gene>
<dbReference type="AlphaFoldDB" id="M2NN56"/>
<dbReference type="PROSITE" id="PS52019">
    <property type="entry name" value="PKS_MFAS_DH"/>
    <property type="match status" value="1"/>
</dbReference>
<feature type="active site" description="Proton acceptor; for dehydratase activity" evidence="3">
    <location>
        <position position="47"/>
    </location>
</feature>
<evidence type="ECO:0000259" key="4">
    <source>
        <dbReference type="PROSITE" id="PS52019"/>
    </source>
</evidence>